<dbReference type="InterPro" id="IPR012675">
    <property type="entry name" value="Beta-grasp_dom_sf"/>
</dbReference>
<evidence type="ECO:0000256" key="7">
    <source>
        <dbReference type="ARBA" id="ARBA00023014"/>
    </source>
</evidence>
<dbReference type="Gene3D" id="3.10.20.30">
    <property type="match status" value="1"/>
</dbReference>
<keyword evidence="2" id="KW-0813">Transport</keyword>
<accession>A0ABT0CB44</accession>
<evidence type="ECO:0000256" key="8">
    <source>
        <dbReference type="ARBA" id="ARBA00034078"/>
    </source>
</evidence>
<name>A0ABT0CB44_THEVL</name>
<dbReference type="PROSITE" id="PS00197">
    <property type="entry name" value="2FE2S_FER_1"/>
    <property type="match status" value="1"/>
</dbReference>
<keyword evidence="5" id="KW-0249">Electron transport</keyword>
<evidence type="ECO:0000256" key="3">
    <source>
        <dbReference type="ARBA" id="ARBA00022714"/>
    </source>
</evidence>
<keyword evidence="4" id="KW-0479">Metal-binding</keyword>
<dbReference type="InterPro" id="IPR010241">
    <property type="entry name" value="Fd_pln"/>
</dbReference>
<proteinExistence type="inferred from homology"/>
<feature type="domain" description="2Fe-2S ferredoxin-type" evidence="9">
    <location>
        <begin position="6"/>
        <end position="96"/>
    </location>
</feature>
<keyword evidence="7" id="KW-0411">Iron-sulfur</keyword>
<dbReference type="PROSITE" id="PS51085">
    <property type="entry name" value="2FE2S_FER_2"/>
    <property type="match status" value="1"/>
</dbReference>
<comment type="similarity">
    <text evidence="1">Belongs to the 2Fe2S plant-type ferredoxin family.</text>
</comment>
<evidence type="ECO:0000256" key="2">
    <source>
        <dbReference type="ARBA" id="ARBA00022448"/>
    </source>
</evidence>
<comment type="cofactor">
    <cofactor evidence="8">
        <name>[2Fe-2S] cluster</name>
        <dbReference type="ChEBI" id="CHEBI:190135"/>
    </cofactor>
</comment>
<dbReference type="CDD" id="cd00207">
    <property type="entry name" value="fer2"/>
    <property type="match status" value="1"/>
</dbReference>
<gene>
    <name evidence="10" type="ORF">JX360_08830</name>
</gene>
<sequence>MAATAYQVTVHHRGQTYRFTAPADQPVLQAAFDQGVELPSSCQAGVCTTCAARLRSGSVTQPDAMGIGPELKEQGFVLLCVAYATSDLVVETDQEDEVYRLQFGS</sequence>
<dbReference type="InterPro" id="IPR006058">
    <property type="entry name" value="2Fe2S_fd_BS"/>
</dbReference>
<evidence type="ECO:0000256" key="1">
    <source>
        <dbReference type="ARBA" id="ARBA00007874"/>
    </source>
</evidence>
<dbReference type="RefSeq" id="WP_244350284.1">
    <property type="nucleotide sequence ID" value="NZ_JAFIRA010000019.1"/>
</dbReference>
<evidence type="ECO:0000256" key="6">
    <source>
        <dbReference type="ARBA" id="ARBA00023004"/>
    </source>
</evidence>
<evidence type="ECO:0000256" key="4">
    <source>
        <dbReference type="ARBA" id="ARBA00022723"/>
    </source>
</evidence>
<evidence type="ECO:0000256" key="5">
    <source>
        <dbReference type="ARBA" id="ARBA00022982"/>
    </source>
</evidence>
<protein>
    <submittedName>
        <fullName evidence="10">2Fe-2S iron-sulfur cluster binding domain-containing protein</fullName>
    </submittedName>
</protein>
<organism evidence="10 11">
    <name type="scientific">Thermostichus vulcanus str. 'Rupite'</name>
    <dbReference type="NCBI Taxonomy" id="2813851"/>
    <lineage>
        <taxon>Bacteria</taxon>
        <taxon>Bacillati</taxon>
        <taxon>Cyanobacteriota</taxon>
        <taxon>Cyanophyceae</taxon>
        <taxon>Thermostichales</taxon>
        <taxon>Thermostichaceae</taxon>
        <taxon>Thermostichus</taxon>
    </lineage>
</organism>
<keyword evidence="6" id="KW-0408">Iron</keyword>
<keyword evidence="11" id="KW-1185">Reference proteome</keyword>
<dbReference type="NCBIfam" id="TIGR02008">
    <property type="entry name" value="fdx_plant"/>
    <property type="match status" value="1"/>
</dbReference>
<keyword evidence="3" id="KW-0001">2Fe-2S</keyword>
<reference evidence="10" key="1">
    <citation type="submission" date="2021-02" db="EMBL/GenBank/DDBJ databases">
        <title>The CRISPR/cas machinery reduction and long-range gene transfer in the hot spring cyanobacterium Synechococcus.</title>
        <authorList>
            <person name="Dvorak P."/>
            <person name="Jahodarova E."/>
            <person name="Hasler P."/>
            <person name="Poulickova A."/>
        </authorList>
    </citation>
    <scope>NUCLEOTIDE SEQUENCE</scope>
    <source>
        <strain evidence="10">Rupite</strain>
    </source>
</reference>
<dbReference type="PANTHER" id="PTHR43112">
    <property type="entry name" value="FERREDOXIN"/>
    <property type="match status" value="1"/>
</dbReference>
<dbReference type="InterPro" id="IPR036010">
    <property type="entry name" value="2Fe-2S_ferredoxin-like_sf"/>
</dbReference>
<dbReference type="PANTHER" id="PTHR43112:SF10">
    <property type="entry name" value="FERREDOXIN C 2, CHLOROPLASTIC"/>
    <property type="match status" value="1"/>
</dbReference>
<dbReference type="Pfam" id="PF00111">
    <property type="entry name" value="Fer2"/>
    <property type="match status" value="1"/>
</dbReference>
<dbReference type="InterPro" id="IPR001041">
    <property type="entry name" value="2Fe-2S_ferredoxin-type"/>
</dbReference>
<dbReference type="Proteomes" id="UP000830835">
    <property type="component" value="Unassembled WGS sequence"/>
</dbReference>
<dbReference type="SUPFAM" id="SSF54292">
    <property type="entry name" value="2Fe-2S ferredoxin-like"/>
    <property type="match status" value="1"/>
</dbReference>
<evidence type="ECO:0000313" key="10">
    <source>
        <dbReference type="EMBL" id="MCJ2543008.1"/>
    </source>
</evidence>
<comment type="caution">
    <text evidence="10">The sequence shown here is derived from an EMBL/GenBank/DDBJ whole genome shotgun (WGS) entry which is preliminary data.</text>
</comment>
<evidence type="ECO:0000313" key="11">
    <source>
        <dbReference type="Proteomes" id="UP000830835"/>
    </source>
</evidence>
<dbReference type="EMBL" id="JAFIRA010000019">
    <property type="protein sequence ID" value="MCJ2543008.1"/>
    <property type="molecule type" value="Genomic_DNA"/>
</dbReference>
<evidence type="ECO:0000259" key="9">
    <source>
        <dbReference type="PROSITE" id="PS51085"/>
    </source>
</evidence>